<sequence>MSSEVHIQYATQEQAGAYAKTMKLYNEMKIAVFTFSLLKIIIVQLSLLFVKEEESIDRWNTIEIVAVSLTGSLLGVVTICLFLYGIFKQVRGSENTKAGMVSNTVADFMMLLANWSYFVGDNITNFYNIQSENATKYRYASQLLLLMGLTGFVFVPRFKKVVQKHFHDDNTKDDETEWRDLAKSQNFINNVIALILETDALYTILTNIVLECNTAQSIMPWFIYTVILISLAIYLIFQAKRVIAQMTNIDDKIKAGFVTASIVIVAALFLLMDNNKPLNCSGHIKCTVSNTFTSNLNSNTTNINIPGPYCNHNNTTRLIMTIFAVFIYMIPFVIKFYLIVKKLCRKYIPIPS</sequence>
<dbReference type="AlphaFoldDB" id="A0A1X7TZH2"/>
<organism evidence="2">
    <name type="scientific">Amphimedon queenslandica</name>
    <name type="common">Sponge</name>
    <dbReference type="NCBI Taxonomy" id="400682"/>
    <lineage>
        <taxon>Eukaryota</taxon>
        <taxon>Metazoa</taxon>
        <taxon>Porifera</taxon>
        <taxon>Demospongiae</taxon>
        <taxon>Heteroscleromorpha</taxon>
        <taxon>Haplosclerida</taxon>
        <taxon>Niphatidae</taxon>
        <taxon>Amphimedon</taxon>
    </lineage>
</organism>
<protein>
    <submittedName>
        <fullName evidence="2">Uncharacterized protein</fullName>
    </submittedName>
</protein>
<proteinExistence type="predicted"/>
<feature type="transmembrane region" description="Helical" evidence="1">
    <location>
        <begin position="187"/>
        <end position="209"/>
    </location>
</feature>
<keyword evidence="1" id="KW-0812">Transmembrane</keyword>
<feature type="transmembrane region" description="Helical" evidence="1">
    <location>
        <begin position="137"/>
        <end position="155"/>
    </location>
</feature>
<feature type="transmembrane region" description="Helical" evidence="1">
    <location>
        <begin position="318"/>
        <end position="340"/>
    </location>
</feature>
<name>A0A1X7TZH2_AMPQE</name>
<feature type="transmembrane region" description="Helical" evidence="1">
    <location>
        <begin position="30"/>
        <end position="50"/>
    </location>
</feature>
<feature type="transmembrane region" description="Helical" evidence="1">
    <location>
        <begin position="98"/>
        <end position="117"/>
    </location>
</feature>
<feature type="transmembrane region" description="Helical" evidence="1">
    <location>
        <begin position="62"/>
        <end position="86"/>
    </location>
</feature>
<feature type="transmembrane region" description="Helical" evidence="1">
    <location>
        <begin position="255"/>
        <end position="272"/>
    </location>
</feature>
<reference evidence="2" key="1">
    <citation type="submission" date="2017-05" db="UniProtKB">
        <authorList>
            <consortium name="EnsemblMetazoa"/>
        </authorList>
    </citation>
    <scope>IDENTIFICATION</scope>
</reference>
<keyword evidence="1" id="KW-0472">Membrane</keyword>
<evidence type="ECO:0000313" key="2">
    <source>
        <dbReference type="EnsemblMetazoa" id="Aqu2.1.20725_001"/>
    </source>
</evidence>
<accession>A0A1X7TZH2</accession>
<keyword evidence="1" id="KW-1133">Transmembrane helix</keyword>
<dbReference type="InParanoid" id="A0A1X7TZH2"/>
<evidence type="ECO:0000256" key="1">
    <source>
        <dbReference type="SAM" id="Phobius"/>
    </source>
</evidence>
<dbReference type="EnsemblMetazoa" id="Aqu2.1.20725_001">
    <property type="protein sequence ID" value="Aqu2.1.20725_001"/>
    <property type="gene ID" value="Aqu2.1.20725"/>
</dbReference>
<feature type="transmembrane region" description="Helical" evidence="1">
    <location>
        <begin position="221"/>
        <end position="243"/>
    </location>
</feature>